<accession>A0A1Y0YGC3</accession>
<name>A0A1Y0YGC3_BACLI</name>
<dbReference type="SUPFAM" id="SSF55729">
    <property type="entry name" value="Acyl-CoA N-acyltransferases (Nat)"/>
    <property type="match status" value="1"/>
</dbReference>
<reference evidence="3 4" key="1">
    <citation type="submission" date="2019-06" db="EMBL/GenBank/DDBJ databases">
        <title>Genome sequence analysis of &gt;100 Bacillus licheniformis strains suggests intrinsic resistance to this species.</title>
        <authorList>
            <person name="Wels M."/>
            <person name="Siezen R.J."/>
            <person name="Johansen E."/>
            <person name="Stuer-Lauridsen B."/>
            <person name="Bjerre K."/>
            <person name="Nielsen B.K.K."/>
        </authorList>
    </citation>
    <scope>NUCLEOTIDE SEQUENCE [LARGE SCALE GENOMIC DNA]</scope>
    <source>
        <strain evidence="3 4">BAC-16736</strain>
    </source>
</reference>
<dbReference type="GeneID" id="92861110"/>
<dbReference type="OMA" id="IESMNIW"/>
<gene>
    <name evidence="2" type="primary">ablB</name>
    <name evidence="3" type="ORF">CHCC16736_2307</name>
    <name evidence="2" type="ORF">I6G80_14270</name>
</gene>
<evidence type="ECO:0000313" key="4">
    <source>
        <dbReference type="Proteomes" id="UP000435910"/>
    </source>
</evidence>
<evidence type="ECO:0000313" key="2">
    <source>
        <dbReference type="EMBL" id="QPR71013.1"/>
    </source>
</evidence>
<dbReference type="InterPro" id="IPR022525">
    <property type="entry name" value="GNAT_AblB"/>
</dbReference>
<dbReference type="EMBL" id="CP065647">
    <property type="protein sequence ID" value="QPR71013.1"/>
    <property type="molecule type" value="Genomic_DNA"/>
</dbReference>
<proteinExistence type="predicted"/>
<keyword evidence="3" id="KW-0808">Transferase</keyword>
<dbReference type="InterPro" id="IPR016181">
    <property type="entry name" value="Acyl_CoA_acyltransferase"/>
</dbReference>
<dbReference type="PROSITE" id="PS51186">
    <property type="entry name" value="GNAT"/>
    <property type="match status" value="1"/>
</dbReference>
<dbReference type="Pfam" id="PF00583">
    <property type="entry name" value="Acetyltransf_1"/>
    <property type="match status" value="1"/>
</dbReference>
<dbReference type="Gene3D" id="3.40.630.30">
    <property type="match status" value="1"/>
</dbReference>
<feature type="domain" description="N-acetyltransferase" evidence="1">
    <location>
        <begin position="124"/>
        <end position="265"/>
    </location>
</feature>
<dbReference type="Proteomes" id="UP000435910">
    <property type="component" value="Unassembled WGS sequence"/>
</dbReference>
<reference evidence="2 5" key="2">
    <citation type="submission" date="2020-12" db="EMBL/GenBank/DDBJ databases">
        <title>FDA dAtabase for Regulatory Grade micrObial Sequences (FDA-ARGOS): Supporting development and validation of Infectious Disease Dx tests.</title>
        <authorList>
            <person name="Nelson B."/>
            <person name="Plummer A."/>
            <person name="Tallon L."/>
            <person name="Sadzewicz L."/>
            <person name="Zhao X."/>
            <person name="Boylan J."/>
            <person name="Ott S."/>
            <person name="Bowen H."/>
            <person name="Vavikolanu K."/>
            <person name="Mehta A."/>
            <person name="Aluvathingal J."/>
            <person name="Nadendla S."/>
            <person name="Myers T."/>
            <person name="Yan Y."/>
            <person name="Sichtig H."/>
        </authorList>
    </citation>
    <scope>NUCLEOTIDE SEQUENCE [LARGE SCALE GENOMIC DNA]</scope>
    <source>
        <strain evidence="2 5">FDAARGOS_923</strain>
    </source>
</reference>
<dbReference type="Proteomes" id="UP000595038">
    <property type="component" value="Chromosome"/>
</dbReference>
<dbReference type="InterPro" id="IPR000182">
    <property type="entry name" value="GNAT_dom"/>
</dbReference>
<sequence length="277" mass="31245">MVKKWSNDSCTLEADVDLFSKRIRIVNYEGNVCSFFPDILKEAKKHDIGKIIIFTKTTDRDALLERTFEPEGKIDGYFNGHDADVFVKYVKEDRRKTADWLMQDQMLAELFSTPRIAEIQNASFKIRRAVSVDAPVLADLYNSVFPVYPAPVSDSAYLKEAMGKGAVYYLAFDGEKVIASAGADVNPALGNAEITDCAVLPEYRGFSLTRRLIAELETDLKQSGIFCVFSIARAASFGMNASLYHLSYSYRGRLLNNCLIYRSIENMNIWCKNLSRS</sequence>
<dbReference type="EMBL" id="NILC01000033">
    <property type="protein sequence ID" value="TWL21023.1"/>
    <property type="molecule type" value="Genomic_DNA"/>
</dbReference>
<evidence type="ECO:0000259" key="1">
    <source>
        <dbReference type="PROSITE" id="PS51186"/>
    </source>
</evidence>
<evidence type="ECO:0000313" key="5">
    <source>
        <dbReference type="Proteomes" id="UP000595038"/>
    </source>
</evidence>
<dbReference type="RefSeq" id="WP_003182763.1">
    <property type="nucleotide sequence ID" value="NZ_BEXU01000029.1"/>
</dbReference>
<dbReference type="NCBIfam" id="TIGR03827">
    <property type="entry name" value="GNAT_ablB"/>
    <property type="match status" value="1"/>
</dbReference>
<dbReference type="CDD" id="cd04301">
    <property type="entry name" value="NAT_SF"/>
    <property type="match status" value="1"/>
</dbReference>
<dbReference type="AlphaFoldDB" id="A0A1Y0YGC3"/>
<evidence type="ECO:0000313" key="3">
    <source>
        <dbReference type="EMBL" id="TWL21023.1"/>
    </source>
</evidence>
<organism evidence="3 4">
    <name type="scientific">Bacillus licheniformis</name>
    <dbReference type="NCBI Taxonomy" id="1402"/>
    <lineage>
        <taxon>Bacteria</taxon>
        <taxon>Bacillati</taxon>
        <taxon>Bacillota</taxon>
        <taxon>Bacilli</taxon>
        <taxon>Bacillales</taxon>
        <taxon>Bacillaceae</taxon>
        <taxon>Bacillus</taxon>
    </lineage>
</organism>
<dbReference type="GO" id="GO:0008080">
    <property type="term" value="F:N-acetyltransferase activity"/>
    <property type="evidence" value="ECO:0007669"/>
    <property type="project" value="InterPro"/>
</dbReference>
<protein>
    <submittedName>
        <fullName evidence="2">Beta-lysine N-acetyltransferase</fullName>
    </submittedName>
    <submittedName>
        <fullName evidence="3">N-acetyltransferase YodP</fullName>
    </submittedName>
</protein>